<protein>
    <submittedName>
        <fullName evidence="11">Choline dehydrogenase</fullName>
    </submittedName>
</protein>
<dbReference type="SUPFAM" id="SSF51905">
    <property type="entry name" value="FAD/NAD(P)-binding domain"/>
    <property type="match status" value="1"/>
</dbReference>
<evidence type="ECO:0000256" key="5">
    <source>
        <dbReference type="ARBA" id="ARBA00023002"/>
    </source>
</evidence>
<feature type="binding site" evidence="6">
    <location>
        <begin position="534"/>
        <end position="535"/>
    </location>
    <ligand>
        <name>FAD</name>
        <dbReference type="ChEBI" id="CHEBI:57692"/>
    </ligand>
</feature>
<dbReference type="PANTHER" id="PTHR11552:SF201">
    <property type="entry name" value="GLUCOSE-METHANOL-CHOLINE OXIDOREDUCTASE N-TERMINAL DOMAIN-CONTAINING PROTEIN"/>
    <property type="match status" value="1"/>
</dbReference>
<comment type="cofactor">
    <cofactor evidence="1 6">
        <name>FAD</name>
        <dbReference type="ChEBI" id="CHEBI:57692"/>
    </cofactor>
</comment>
<dbReference type="GO" id="GO:0050660">
    <property type="term" value="F:flavin adenine dinucleotide binding"/>
    <property type="evidence" value="ECO:0007669"/>
    <property type="project" value="InterPro"/>
</dbReference>
<feature type="signal peptide" evidence="8">
    <location>
        <begin position="1"/>
        <end position="18"/>
    </location>
</feature>
<dbReference type="Pfam" id="PF00732">
    <property type="entry name" value="GMC_oxred_N"/>
    <property type="match status" value="1"/>
</dbReference>
<gene>
    <name evidence="11" type="ORF">D6D28_01898</name>
</gene>
<dbReference type="AlphaFoldDB" id="A0A4S8SW22"/>
<evidence type="ECO:0000256" key="4">
    <source>
        <dbReference type="ARBA" id="ARBA00022827"/>
    </source>
</evidence>
<dbReference type="GO" id="GO:0016614">
    <property type="term" value="F:oxidoreductase activity, acting on CH-OH group of donors"/>
    <property type="evidence" value="ECO:0007669"/>
    <property type="project" value="InterPro"/>
</dbReference>
<proteinExistence type="inferred from homology"/>
<dbReference type="Gene3D" id="4.10.450.10">
    <property type="entry name" value="Glucose Oxidase, domain 2"/>
    <property type="match status" value="1"/>
</dbReference>
<dbReference type="Proteomes" id="UP000304951">
    <property type="component" value="Unassembled WGS sequence"/>
</dbReference>
<feature type="domain" description="Glucose-methanol-choline oxidoreductase N-terminal" evidence="9">
    <location>
        <begin position="104"/>
        <end position="127"/>
    </location>
</feature>
<dbReference type="SUPFAM" id="SSF54373">
    <property type="entry name" value="FAD-linked reductases, C-terminal domain"/>
    <property type="match status" value="1"/>
</dbReference>
<dbReference type="Pfam" id="PF05199">
    <property type="entry name" value="GMC_oxred_C"/>
    <property type="match status" value="1"/>
</dbReference>
<dbReference type="PANTHER" id="PTHR11552">
    <property type="entry name" value="GLUCOSE-METHANOL-CHOLINE GMC OXIDOREDUCTASE"/>
    <property type="match status" value="1"/>
</dbReference>
<evidence type="ECO:0000313" key="12">
    <source>
        <dbReference type="Proteomes" id="UP000304951"/>
    </source>
</evidence>
<keyword evidence="4 6" id="KW-0274">FAD</keyword>
<name>A0A4S8SW22_AURPU</name>
<evidence type="ECO:0000256" key="1">
    <source>
        <dbReference type="ARBA" id="ARBA00001974"/>
    </source>
</evidence>
<evidence type="ECO:0000256" key="3">
    <source>
        <dbReference type="ARBA" id="ARBA00022630"/>
    </source>
</evidence>
<evidence type="ECO:0000313" key="11">
    <source>
        <dbReference type="EMBL" id="THV75346.1"/>
    </source>
</evidence>
<dbReference type="EMBL" id="QZAF01000040">
    <property type="protein sequence ID" value="THV75346.1"/>
    <property type="molecule type" value="Genomic_DNA"/>
</dbReference>
<keyword evidence="8" id="KW-0732">Signal</keyword>
<feature type="domain" description="Glucose-methanol-choline oxidoreductase N-terminal" evidence="10">
    <location>
        <begin position="302"/>
        <end position="316"/>
    </location>
</feature>
<dbReference type="InterPro" id="IPR012132">
    <property type="entry name" value="GMC_OxRdtase"/>
</dbReference>
<feature type="binding site" evidence="6">
    <location>
        <begin position="114"/>
        <end position="117"/>
    </location>
    <ligand>
        <name>FAD</name>
        <dbReference type="ChEBI" id="CHEBI:57692"/>
    </ligand>
</feature>
<sequence length="607" mass="65506">MAFSRLIILSAFYSAAYAGSWTEPFEYDYIIVGGGTAGCVLANRLSANPSISVALIEAGPTVFNDSRVLSVSPGGPAWNTELDWQYTTTPQVYANNSTLLYHAGRDLGGSSTLNGMVYLRPTADEVDSWSALGNPGLTWDNLLPYFKKSEHLQLPTEPEALLDTSYEASFHGFNGPVKVGWGNDLNTTGYGRALNSSWQSLGFSWNLDPNSGDTAGLGLFPLEKDTVVNIRSDSARSYVLPVISRPNLHAFTNTTALDVNLDGVGAHHGPRKAVMAKGVNVILPSGKKQFLRSKREVILSAGTYRTPGLLERSGVGNPSVLRNMSVTLKVNLPGVGAHLQDQWLLNVIVNSDFTLESLTIGWNARPLTASLTAADVFEDDLDTVAAQLYKDIPSYARILSEASGGAISVQAQEQILRLRADTFFKKGVAIGAMIFQVFGGNHWVTLPLSTGTVHSSSDPSRPNLNPNFMQLPWDIMVMQRLSQIQRKIFASPEVQAALGPSATVEILPGYSNVPANASLAQWTAFYRASLAPVWHAVGSAGMRRRDWGGVVDTKFRVYGVQGLRIADASVIPLELNGNPTSTIYALAEKAAEDILADCEIGKGKPWS</sequence>
<evidence type="ECO:0000256" key="6">
    <source>
        <dbReference type="PIRSR" id="PIRSR000137-2"/>
    </source>
</evidence>
<evidence type="ECO:0000259" key="10">
    <source>
        <dbReference type="PROSITE" id="PS00624"/>
    </source>
</evidence>
<dbReference type="InterPro" id="IPR000172">
    <property type="entry name" value="GMC_OxRdtase_N"/>
</dbReference>
<keyword evidence="5" id="KW-0560">Oxidoreductase</keyword>
<evidence type="ECO:0000256" key="2">
    <source>
        <dbReference type="ARBA" id="ARBA00010790"/>
    </source>
</evidence>
<evidence type="ECO:0000256" key="7">
    <source>
        <dbReference type="RuleBase" id="RU003968"/>
    </source>
</evidence>
<comment type="caution">
    <text evidence="11">The sequence shown here is derived from an EMBL/GenBank/DDBJ whole genome shotgun (WGS) entry which is preliminary data.</text>
</comment>
<dbReference type="PROSITE" id="PS00624">
    <property type="entry name" value="GMC_OXRED_2"/>
    <property type="match status" value="1"/>
</dbReference>
<accession>A0A4S8SW22</accession>
<dbReference type="PROSITE" id="PS00623">
    <property type="entry name" value="GMC_OXRED_1"/>
    <property type="match status" value="1"/>
</dbReference>
<feature type="chain" id="PRO_5020345836" evidence="8">
    <location>
        <begin position="19"/>
        <end position="607"/>
    </location>
</feature>
<keyword evidence="3 7" id="KW-0285">Flavoprotein</keyword>
<evidence type="ECO:0000259" key="9">
    <source>
        <dbReference type="PROSITE" id="PS00623"/>
    </source>
</evidence>
<evidence type="ECO:0000256" key="8">
    <source>
        <dbReference type="SAM" id="SignalP"/>
    </source>
</evidence>
<dbReference type="InterPro" id="IPR036188">
    <property type="entry name" value="FAD/NAD-bd_sf"/>
</dbReference>
<dbReference type="PIRSF" id="PIRSF000137">
    <property type="entry name" value="Alcohol_oxidase"/>
    <property type="match status" value="1"/>
</dbReference>
<dbReference type="Gene3D" id="3.50.50.60">
    <property type="entry name" value="FAD/NAD(P)-binding domain"/>
    <property type="match status" value="1"/>
</dbReference>
<dbReference type="InterPro" id="IPR027424">
    <property type="entry name" value="Glucose_Oxidase_domain_2"/>
</dbReference>
<dbReference type="Gene3D" id="3.30.560.10">
    <property type="entry name" value="Glucose Oxidase, domain 3"/>
    <property type="match status" value="1"/>
</dbReference>
<comment type="similarity">
    <text evidence="2 7">Belongs to the GMC oxidoreductase family.</text>
</comment>
<organism evidence="11 12">
    <name type="scientific">Aureobasidium pullulans</name>
    <name type="common">Black yeast</name>
    <name type="synonym">Pullularia pullulans</name>
    <dbReference type="NCBI Taxonomy" id="5580"/>
    <lineage>
        <taxon>Eukaryota</taxon>
        <taxon>Fungi</taxon>
        <taxon>Dikarya</taxon>
        <taxon>Ascomycota</taxon>
        <taxon>Pezizomycotina</taxon>
        <taxon>Dothideomycetes</taxon>
        <taxon>Dothideomycetidae</taxon>
        <taxon>Dothideales</taxon>
        <taxon>Saccotheciaceae</taxon>
        <taxon>Aureobasidium</taxon>
    </lineage>
</organism>
<reference evidence="11 12" key="1">
    <citation type="submission" date="2018-10" db="EMBL/GenBank/DDBJ databases">
        <title>Fifty Aureobasidium pullulans genomes reveal a recombining polyextremotolerant generalist.</title>
        <authorList>
            <person name="Gostincar C."/>
            <person name="Turk M."/>
            <person name="Zajc J."/>
            <person name="Gunde-Cimerman N."/>
        </authorList>
    </citation>
    <scope>NUCLEOTIDE SEQUENCE [LARGE SCALE GENOMIC DNA]</scope>
    <source>
        <strain evidence="11 12">EXF-11900</strain>
    </source>
</reference>
<dbReference type="InterPro" id="IPR007867">
    <property type="entry name" value="GMC_OxRtase_C"/>
</dbReference>